<dbReference type="CDD" id="cd00082">
    <property type="entry name" value="HisKA"/>
    <property type="match status" value="1"/>
</dbReference>
<gene>
    <name evidence="14" type="ORF">RAN89_10955</name>
</gene>
<keyword evidence="10" id="KW-0472">Membrane</keyword>
<feature type="domain" description="Histidine kinase" evidence="11">
    <location>
        <begin position="606"/>
        <end position="831"/>
    </location>
</feature>
<dbReference type="SMART" id="SM00086">
    <property type="entry name" value="PAC"/>
    <property type="match status" value="1"/>
</dbReference>
<dbReference type="PROSITE" id="PS50112">
    <property type="entry name" value="PAS"/>
    <property type="match status" value="1"/>
</dbReference>
<dbReference type="InterPro" id="IPR003661">
    <property type="entry name" value="HisK_dim/P_dom"/>
</dbReference>
<dbReference type="PRINTS" id="PR00344">
    <property type="entry name" value="BCTRLSENSOR"/>
</dbReference>
<keyword evidence="6" id="KW-0418">Kinase</keyword>
<feature type="domain" description="PAS" evidence="12">
    <location>
        <begin position="327"/>
        <end position="399"/>
    </location>
</feature>
<keyword evidence="3" id="KW-0597">Phosphoprotein</keyword>
<dbReference type="InterPro" id="IPR005467">
    <property type="entry name" value="His_kinase_dom"/>
</dbReference>
<evidence type="ECO:0000256" key="10">
    <source>
        <dbReference type="SAM" id="Phobius"/>
    </source>
</evidence>
<keyword evidence="4" id="KW-0808">Transferase</keyword>
<proteinExistence type="predicted"/>
<dbReference type="RefSeq" id="WP_313866341.1">
    <property type="nucleotide sequence ID" value="NZ_CP132507.1"/>
</dbReference>
<dbReference type="EC" id="2.7.13.3" evidence="2"/>
<dbReference type="InterPro" id="IPR036890">
    <property type="entry name" value="HATPase_C_sf"/>
</dbReference>
<dbReference type="Pfam" id="PF00512">
    <property type="entry name" value="HisKA"/>
    <property type="match status" value="1"/>
</dbReference>
<evidence type="ECO:0000256" key="5">
    <source>
        <dbReference type="ARBA" id="ARBA00022741"/>
    </source>
</evidence>
<dbReference type="InterPro" id="IPR035965">
    <property type="entry name" value="PAS-like_dom_sf"/>
</dbReference>
<evidence type="ECO:0000313" key="14">
    <source>
        <dbReference type="EMBL" id="WNO03444.1"/>
    </source>
</evidence>
<dbReference type="InterPro" id="IPR001610">
    <property type="entry name" value="PAC"/>
</dbReference>
<dbReference type="InterPro" id="IPR036097">
    <property type="entry name" value="HisK_dim/P_sf"/>
</dbReference>
<feature type="region of interest" description="Disordered" evidence="9">
    <location>
        <begin position="508"/>
        <end position="532"/>
    </location>
</feature>
<evidence type="ECO:0000256" key="1">
    <source>
        <dbReference type="ARBA" id="ARBA00000085"/>
    </source>
</evidence>
<feature type="transmembrane region" description="Helical" evidence="10">
    <location>
        <begin position="286"/>
        <end position="309"/>
    </location>
</feature>
<name>A0ABZ0AVC5_9BURK</name>
<keyword evidence="15" id="KW-1185">Reference proteome</keyword>
<keyword evidence="7" id="KW-0067">ATP-binding</keyword>
<dbReference type="InterPro" id="IPR004358">
    <property type="entry name" value="Sig_transdc_His_kin-like_C"/>
</dbReference>
<keyword evidence="8" id="KW-0902">Two-component regulatory system</keyword>
<keyword evidence="10" id="KW-1133">Transmembrane helix</keyword>
<dbReference type="SMART" id="SM00091">
    <property type="entry name" value="PAS"/>
    <property type="match status" value="1"/>
</dbReference>
<reference evidence="14 15" key="1">
    <citation type="submission" date="2023-08" db="EMBL/GenBank/DDBJ databases">
        <title>Rhodoferax potami sp. nov. and Rhodoferax mekongensis sp. nov., isolated from the Mekong River in Thailand.</title>
        <authorList>
            <person name="Kitikhun S."/>
            <person name="Charoenyingcharoen P."/>
            <person name="Siriarchawattana P."/>
            <person name="Likhitrattanapisal S."/>
            <person name="Nilsakha T."/>
            <person name="Chanpet A."/>
            <person name="Rattanawaree P."/>
            <person name="Ingsriswang S."/>
        </authorList>
    </citation>
    <scope>NUCLEOTIDE SEQUENCE [LARGE SCALE GENOMIC DNA]</scope>
    <source>
        <strain evidence="14 15">TBRC 17307</strain>
    </source>
</reference>
<dbReference type="InterPro" id="IPR013767">
    <property type="entry name" value="PAS_fold"/>
</dbReference>
<dbReference type="SMART" id="SM00388">
    <property type="entry name" value="HisKA"/>
    <property type="match status" value="1"/>
</dbReference>
<evidence type="ECO:0000256" key="3">
    <source>
        <dbReference type="ARBA" id="ARBA00022553"/>
    </source>
</evidence>
<feature type="transmembrane region" description="Helical" evidence="10">
    <location>
        <begin position="36"/>
        <end position="59"/>
    </location>
</feature>
<evidence type="ECO:0000313" key="15">
    <source>
        <dbReference type="Proteomes" id="UP001302257"/>
    </source>
</evidence>
<evidence type="ECO:0000256" key="4">
    <source>
        <dbReference type="ARBA" id="ARBA00022679"/>
    </source>
</evidence>
<dbReference type="Pfam" id="PF02518">
    <property type="entry name" value="HATPase_c"/>
    <property type="match status" value="1"/>
</dbReference>
<dbReference type="InterPro" id="IPR003594">
    <property type="entry name" value="HATPase_dom"/>
</dbReference>
<dbReference type="PROSITE" id="PS50109">
    <property type="entry name" value="HIS_KIN"/>
    <property type="match status" value="1"/>
</dbReference>
<dbReference type="Gene3D" id="1.10.287.130">
    <property type="match status" value="1"/>
</dbReference>
<dbReference type="NCBIfam" id="TIGR00229">
    <property type="entry name" value="sensory_box"/>
    <property type="match status" value="1"/>
</dbReference>
<accession>A0ABZ0AVC5</accession>
<keyword evidence="5" id="KW-0547">Nucleotide-binding</keyword>
<organism evidence="14 15">
    <name type="scientific">Rhodoferax mekongensis</name>
    <dbReference type="NCBI Taxonomy" id="3068341"/>
    <lineage>
        <taxon>Bacteria</taxon>
        <taxon>Pseudomonadati</taxon>
        <taxon>Pseudomonadota</taxon>
        <taxon>Betaproteobacteria</taxon>
        <taxon>Burkholderiales</taxon>
        <taxon>Comamonadaceae</taxon>
        <taxon>Rhodoferax</taxon>
    </lineage>
</organism>
<keyword evidence="10" id="KW-0812">Transmembrane</keyword>
<feature type="domain" description="PAC" evidence="13">
    <location>
        <begin position="403"/>
        <end position="455"/>
    </location>
</feature>
<dbReference type="SUPFAM" id="SSF55874">
    <property type="entry name" value="ATPase domain of HSP90 chaperone/DNA topoisomerase II/histidine kinase"/>
    <property type="match status" value="1"/>
</dbReference>
<dbReference type="InterPro" id="IPR000700">
    <property type="entry name" value="PAS-assoc_C"/>
</dbReference>
<dbReference type="EMBL" id="CP132507">
    <property type="protein sequence ID" value="WNO03444.1"/>
    <property type="molecule type" value="Genomic_DNA"/>
</dbReference>
<dbReference type="PANTHER" id="PTHR43065:SF42">
    <property type="entry name" value="TWO-COMPONENT SENSOR PPRA"/>
    <property type="match status" value="1"/>
</dbReference>
<dbReference type="SMART" id="SM00387">
    <property type="entry name" value="HATPase_c"/>
    <property type="match status" value="1"/>
</dbReference>
<evidence type="ECO:0000256" key="2">
    <source>
        <dbReference type="ARBA" id="ARBA00012438"/>
    </source>
</evidence>
<dbReference type="Pfam" id="PF00989">
    <property type="entry name" value="PAS"/>
    <property type="match status" value="1"/>
</dbReference>
<dbReference type="Gene3D" id="3.30.450.20">
    <property type="entry name" value="PAS domain"/>
    <property type="match status" value="2"/>
</dbReference>
<evidence type="ECO:0000256" key="6">
    <source>
        <dbReference type="ARBA" id="ARBA00022777"/>
    </source>
</evidence>
<evidence type="ECO:0000256" key="9">
    <source>
        <dbReference type="SAM" id="MobiDB-lite"/>
    </source>
</evidence>
<dbReference type="SUPFAM" id="SSF55785">
    <property type="entry name" value="PYP-like sensor domain (PAS domain)"/>
    <property type="match status" value="1"/>
</dbReference>
<dbReference type="Proteomes" id="UP001302257">
    <property type="component" value="Chromosome"/>
</dbReference>
<dbReference type="CDD" id="cd00130">
    <property type="entry name" value="PAS"/>
    <property type="match status" value="1"/>
</dbReference>
<sequence>MPFYKVISLPKPLAIPTVDGAKRWWHRLTPHRQDRVAMLAPLAAVLLFFAAIVAALGYLRLEEMDREQEAVQRDVEYTQQRLRLRLLERQEQITRIARELANREIDANDFKARAANLLDQYPEVQAMAWVDEKKRTRASQGMGANTIGPYYIPGDVLLKQDRDTGYALTRQLNQLLYVQPPLAKDEAPLLQMFIPLNNKGRFSGVLITEYSIDGLYRYGVPSEVSARYAISLQDSTGRLLAGTSIPGRKLVSRFLPWANPGNEYSMPVSPVGSGLVIRAQAYRASLGVIGSGLFWLVSTLSVMTAWMLIANWRHTRRRLQAQQALMSETNFRRAMENSMLTGMRAMDLQGRITYVNAAFCQMTGWTESDLVGRTAPFPYWPDSEREHVAARLEEELTGNATPGGIQVRVKRKDGSLFDARLYVSPLIDAMGTQTGWVTSMTDITEPNRVREQLTASHQRFTTVLEALDASISVAPLGSDELLFANKLYRQWFGVQAGGHLQLVAEAGMPNSPTNDDSDDSVDSFAGLPTTTLPDSDPESAEIFIEALGKWLEVRTRYLSWVDGRLAQMVIATDITTRRLAEEQAATQAERAQTASRLITMGEMASSVAHELNQPLTAINNYCNGMVSRIKDKQITEPDLLIALEKTAKQAQRAGQIIQRIRSFVKRSEPNRTPSEVSTMVAEAVELAEIELRRFNVRLNHYVAARIPQVMVDPILIEQVLVNLLRNAAESIDSALRQTSDRIVELRVLPKRIDDKPVVEFSVQDTGKGLAPEVMARLYEAFYSTKADGMGIGLSLCRSIVESHLGRMTAENIYNGDDVVGCRFSFWVPLNDTGTLTYSEPPAPQPNLG</sequence>
<dbReference type="PANTHER" id="PTHR43065">
    <property type="entry name" value="SENSOR HISTIDINE KINASE"/>
    <property type="match status" value="1"/>
</dbReference>
<evidence type="ECO:0000256" key="8">
    <source>
        <dbReference type="ARBA" id="ARBA00023012"/>
    </source>
</evidence>
<evidence type="ECO:0000259" key="12">
    <source>
        <dbReference type="PROSITE" id="PS50112"/>
    </source>
</evidence>
<comment type="catalytic activity">
    <reaction evidence="1">
        <text>ATP + protein L-histidine = ADP + protein N-phospho-L-histidine.</text>
        <dbReference type="EC" id="2.7.13.3"/>
    </reaction>
</comment>
<protein>
    <recommendedName>
        <fullName evidence="2">histidine kinase</fullName>
        <ecNumber evidence="2">2.7.13.3</ecNumber>
    </recommendedName>
</protein>
<dbReference type="Gene3D" id="3.30.565.10">
    <property type="entry name" value="Histidine kinase-like ATPase, C-terminal domain"/>
    <property type="match status" value="1"/>
</dbReference>
<dbReference type="InterPro" id="IPR000014">
    <property type="entry name" value="PAS"/>
</dbReference>
<evidence type="ECO:0000259" key="11">
    <source>
        <dbReference type="PROSITE" id="PS50109"/>
    </source>
</evidence>
<evidence type="ECO:0000259" key="13">
    <source>
        <dbReference type="PROSITE" id="PS50113"/>
    </source>
</evidence>
<evidence type="ECO:0000256" key="7">
    <source>
        <dbReference type="ARBA" id="ARBA00022840"/>
    </source>
</evidence>
<dbReference type="SUPFAM" id="SSF47384">
    <property type="entry name" value="Homodimeric domain of signal transducing histidine kinase"/>
    <property type="match status" value="1"/>
</dbReference>
<dbReference type="PROSITE" id="PS50113">
    <property type="entry name" value="PAC"/>
    <property type="match status" value="1"/>
</dbReference>